<protein>
    <submittedName>
        <fullName evidence="1">Uncharacterized protein</fullName>
    </submittedName>
</protein>
<dbReference type="EMBL" id="CABIJS010000256">
    <property type="protein sequence ID" value="VUZ47958.1"/>
    <property type="molecule type" value="Genomic_DNA"/>
</dbReference>
<reference evidence="1 2" key="1">
    <citation type="submission" date="2019-07" db="EMBL/GenBank/DDBJ databases">
        <authorList>
            <person name="Jastrzebski P J."/>
            <person name="Paukszto L."/>
            <person name="Jastrzebski P J."/>
        </authorList>
    </citation>
    <scope>NUCLEOTIDE SEQUENCE [LARGE SCALE GENOMIC DNA]</scope>
    <source>
        <strain evidence="1 2">WMS-il1</strain>
    </source>
</reference>
<dbReference type="Proteomes" id="UP000321570">
    <property type="component" value="Unassembled WGS sequence"/>
</dbReference>
<keyword evidence="2" id="KW-1185">Reference proteome</keyword>
<evidence type="ECO:0000313" key="2">
    <source>
        <dbReference type="Proteomes" id="UP000321570"/>
    </source>
</evidence>
<proteinExistence type="predicted"/>
<organism evidence="1 2">
    <name type="scientific">Hymenolepis diminuta</name>
    <name type="common">Rat tapeworm</name>
    <dbReference type="NCBI Taxonomy" id="6216"/>
    <lineage>
        <taxon>Eukaryota</taxon>
        <taxon>Metazoa</taxon>
        <taxon>Spiralia</taxon>
        <taxon>Lophotrochozoa</taxon>
        <taxon>Platyhelminthes</taxon>
        <taxon>Cestoda</taxon>
        <taxon>Eucestoda</taxon>
        <taxon>Cyclophyllidea</taxon>
        <taxon>Hymenolepididae</taxon>
        <taxon>Hymenolepis</taxon>
    </lineage>
</organism>
<sequence>MIRSRKGTLTLFHFHFPIYGRKAYVKGFAQFSSSAGWIFIIGNLQLLRIKFFEHPALGSSFGLKPSFLKPSTESHLLIAFSFITSFP</sequence>
<evidence type="ECO:0000313" key="1">
    <source>
        <dbReference type="EMBL" id="VUZ47958.1"/>
    </source>
</evidence>
<accession>A0A564YMN3</accession>
<name>A0A564YMN3_HYMDI</name>
<gene>
    <name evidence="1" type="ORF">WMSIL1_LOCUS7465</name>
</gene>
<dbReference type="AlphaFoldDB" id="A0A564YMN3"/>